<reference evidence="2 3" key="1">
    <citation type="journal article" date="2012" name="J. Bacteriol.">
        <title>Genome Sequence of the Antarctic Psychrophile Bacterium Planococcus antarcticus DSM 14505.</title>
        <authorList>
            <person name="Margolles A."/>
            <person name="Gueimonde M."/>
            <person name="Sanchez B."/>
        </authorList>
    </citation>
    <scope>NUCLEOTIDE SEQUENCE [LARGE SCALE GENOMIC DNA]</scope>
    <source>
        <strain evidence="2 3">DSM 14505</strain>
    </source>
</reference>
<dbReference type="SUPFAM" id="SSF52540">
    <property type="entry name" value="P-loop containing nucleoside triphosphate hydrolases"/>
    <property type="match status" value="1"/>
</dbReference>
<dbReference type="InterPro" id="IPR019065">
    <property type="entry name" value="RE_NgoFVII_N"/>
</dbReference>
<gene>
    <name evidence="2" type="ORF">A1A1_10901</name>
</gene>
<evidence type="ECO:0000313" key="3">
    <source>
        <dbReference type="Proteomes" id="UP000004725"/>
    </source>
</evidence>
<dbReference type="Pfam" id="PF09565">
    <property type="entry name" value="RE_NgoFVII"/>
    <property type="match status" value="1"/>
</dbReference>
<accession>A0AA87IL41</accession>
<dbReference type="AlphaFoldDB" id="A0AA87IL41"/>
<comment type="caution">
    <text evidence="2">The sequence shown here is derived from an EMBL/GenBank/DDBJ whole genome shotgun (WGS) entry which is preliminary data.</text>
</comment>
<sequence>MEEQNQLNLFTEEELKDRQTNFLHVIHDGEVKKRTMDQLFDSSAYTELKAVSFVASHNFFFKTVRDFQSVQLILGIEDGHVAGGFVKGIGELLDIEARVSYIQSLPEDIRQQILQDRFEIRFSKKGTPIHSKIYLLKGPGGTRVMIGSANFTVTALSNQRQYEELLVFDDSPYYDLFLTRFEHIYEETVDYIPEKVKSSLLFEPINIADPELMKEILIDEVREGRLAVEFTEVNLEEIQSEQEKAGKEKEKIVEFQRLIEVITKKSRTSGQRRLLTAKELQKKTVTIKNKFSHVSKQTAKIDSRFHLIYNPVDHRLYVPVTQMEKSEGDSLVPFSKRIVNREELKKQVQLIDQFLETYRLFTVQDNTQNQSKIFEAILYAFVSAHIWKMRDHYVNEEGRENVRRNIPPFLMIAGRTMSGKTTALEFIGMLLGNTYPYFSYEQVSSRNVLYDLFHSDNLNPIVIDEIDEKFFNSKATDKGEQLIKNINNNLSGQHPVLIGTTNATGFGMGAQAISRMYYLQIDNTFDKDKMAESSVYLGAIMSEVNASLFQDFTARLGEKIQYGEPFYSTSDFLSVARELFKEYYAEFDLALPDWFPENKFNDYYERGKLIWQELYRSNSTSFDFRKDNTVLVRTEELSVNVSGNANLIVNYLPPQCIQEDSSVLVLYKEPFKEFIEFDKHFKQSFLQRMFQ</sequence>
<evidence type="ECO:0000313" key="2">
    <source>
        <dbReference type="EMBL" id="EIM06454.1"/>
    </source>
</evidence>
<dbReference type="RefSeq" id="WP_006830161.1">
    <property type="nucleotide sequence ID" value="NZ_AJYB01000030.1"/>
</dbReference>
<dbReference type="Gene3D" id="3.30.870.10">
    <property type="entry name" value="Endonuclease Chain A"/>
    <property type="match status" value="1"/>
</dbReference>
<feature type="domain" description="Restriction endonuclease type II NgoFVII N-terminal" evidence="1">
    <location>
        <begin position="115"/>
        <end position="183"/>
    </location>
</feature>
<organism evidence="2 3">
    <name type="scientific">Planococcus antarcticus DSM 14505</name>
    <dbReference type="NCBI Taxonomy" id="1185653"/>
    <lineage>
        <taxon>Bacteria</taxon>
        <taxon>Bacillati</taxon>
        <taxon>Bacillota</taxon>
        <taxon>Bacilli</taxon>
        <taxon>Bacillales</taxon>
        <taxon>Caryophanaceae</taxon>
        <taxon>Planococcus</taxon>
    </lineage>
</organism>
<dbReference type="SUPFAM" id="SSF56024">
    <property type="entry name" value="Phospholipase D/nuclease"/>
    <property type="match status" value="1"/>
</dbReference>
<protein>
    <recommendedName>
        <fullName evidence="1">Restriction endonuclease type II NgoFVII N-terminal domain-containing protein</fullName>
    </recommendedName>
</protein>
<proteinExistence type="predicted"/>
<dbReference type="EMBL" id="AJYB01000030">
    <property type="protein sequence ID" value="EIM06454.1"/>
    <property type="molecule type" value="Genomic_DNA"/>
</dbReference>
<dbReference type="InterPro" id="IPR027417">
    <property type="entry name" value="P-loop_NTPase"/>
</dbReference>
<evidence type="ECO:0000259" key="1">
    <source>
        <dbReference type="Pfam" id="PF09565"/>
    </source>
</evidence>
<dbReference type="CDD" id="cd09117">
    <property type="entry name" value="PLDc_Bfil_DEXD_like"/>
    <property type="match status" value="1"/>
</dbReference>
<name>A0AA87IL41_9BACL</name>
<dbReference type="Proteomes" id="UP000004725">
    <property type="component" value="Unassembled WGS sequence"/>
</dbReference>